<feature type="coiled-coil region" evidence="1">
    <location>
        <begin position="538"/>
        <end position="591"/>
    </location>
</feature>
<feature type="region of interest" description="Disordered" evidence="2">
    <location>
        <begin position="599"/>
        <end position="760"/>
    </location>
</feature>
<feature type="compositionally biased region" description="Basic residues" evidence="2">
    <location>
        <begin position="729"/>
        <end position="756"/>
    </location>
</feature>
<feature type="region of interest" description="Disordered" evidence="2">
    <location>
        <begin position="134"/>
        <end position="166"/>
    </location>
</feature>
<reference evidence="3" key="1">
    <citation type="submission" date="2020-06" db="EMBL/GenBank/DDBJ databases">
        <authorList>
            <consortium name="Plant Systems Biology data submission"/>
        </authorList>
    </citation>
    <scope>NUCLEOTIDE SEQUENCE</scope>
    <source>
        <strain evidence="3">D6</strain>
    </source>
</reference>
<feature type="compositionally biased region" description="Basic and acidic residues" evidence="2">
    <location>
        <begin position="709"/>
        <end position="720"/>
    </location>
</feature>
<feature type="compositionally biased region" description="Acidic residues" evidence="2">
    <location>
        <begin position="605"/>
        <end position="615"/>
    </location>
</feature>
<dbReference type="Proteomes" id="UP001153069">
    <property type="component" value="Unassembled WGS sequence"/>
</dbReference>
<feature type="compositionally biased region" description="Polar residues" evidence="2">
    <location>
        <begin position="335"/>
        <end position="345"/>
    </location>
</feature>
<feature type="compositionally biased region" description="Basic and acidic residues" evidence="2">
    <location>
        <begin position="194"/>
        <end position="221"/>
    </location>
</feature>
<keyword evidence="4" id="KW-1185">Reference proteome</keyword>
<comment type="caution">
    <text evidence="3">The sequence shown here is derived from an EMBL/GenBank/DDBJ whole genome shotgun (WGS) entry which is preliminary data.</text>
</comment>
<sequence length="2406" mass="268761">MSLPSSQDGATNDAANDILESLVVDCHVEVEDRTWPGMNKQGGIARVKAIDREGRTVDVQYVVDRRKEKTISLEYIVLAPEYDTHRQETTLRDRSKRTERCTWCLSFREDCGSCDSVHTKFLFNYSTLQRRYDAQRSSGDKSKKNCNNKQDNPIEEAAYDSLSEDEEQESLEDIKKKKDALFKRVKTRAEEDEAYLREREEEAEAERVRAEEERKQNREKQSSTVDHSIATDGADLEDSDEDLSRVTKRRFVGRIREKYRRKERVSETTGDGATNKIPPTNNNPQRRTRKKQRMNDRSTSVLELVGSPPATDSSKRTSTAEKENLSPPKDHEVGTPSTRSGSDSQDCIAEDCGDDEEENADNNTSSFLTMDIGENEVEDSSDEQEHGGMDSQDVMEHQGGPLLADTHDDDDDEQHEIADDTVRGPNGLVLKDFIMPEGRDVADHLPEDINDRAADVAYMDLPNFFDTEASRLESELIPDAKLSVARLQRKVNQRISNNGDGLHELTAACDSMIQEITTNLIRDGLDQCMSAVKQLTDEKRYKREKKNLSREQRKIMRKEMELKILARDARFDALQRDIDELVDQVQYAKRSLVVSDDLFQGSQDESSDSYGDDEMLGSSDSDMEERHSASLENSPHVPDELHHNLPPYDRHEHALTKRKSSQRAITKRDKKRSTDRRDNQGRRGPLREMKTMDSPLRTSRSSNLRKRQRDVTESRTDDTISRQLSRPATRGRRHGLGTRARKVVASRRLHRKKGATQRKTTVSAFEDRLLEIVHAKADSSSGDDSVDTAKEQTDASSRRRFKKREDRTAPRVPYKTNSNQARRKSNSSLQTRTQIAAASSRRQYRVRNDNQELSEPVGQRGGTECEDANGDRIRYSSTGTRQLFSRLGNDKRIPPDSTAGRGQQDDSTVMHGAEDLGDILDSVERLRPSDDRAAFVRKLKSMSQLLTAATGASTHETASRGFATVLKLFHKHCSTTLQEALTQEGAAHVSFVAVLTETLKMIEKRLHAKLNSDDGLAFKIFAEDDSKAFISAVVLQLVDALYSVFHPAAWANPFQSAGTNKTDVAILNDLIPLRDALSRVVDLPQSVCSCIASDMSTQEWRVASNGEKRAFVTSADQRAWTGLLEEGQRMEESKVSRWSQFKIGLPKCEIEAAWKILAFLADAEYPSKASSDLPVRFASRLLLRGVLNTKTISNSGSNSGEALGPSPLQLDACQIEMKHLCSLLRSSAFGALPKNDDKFGDIVKRALSLHHEAYVANQQLFLPKCGDASTKRADLKTIKRMWHTFLLSPSELTSSGSPVVGDFLNQPLVLPSCSFLRQVMALVFIWTRSVPLQTARINRFKAAIRGIVGELIKAAELAEKNTKDSTRCGEPDLFALAFSADRSANLGWQGTYLREAGAYVDLIALIALKQSFVSNGREYSKSTGSARVAETAKEVWKKMADSAMVCRQLRILSCSSSNAVDSVYQGDDYRLYGAGKAMTCATHAFLGVQPWRDDSEIPQLADGWMGNGTADGESLVFLFSSLVACLDCCCDKKSPNQQVTTSLFTCIATCLSLVYRQLVSKEPNDNVEHLIAFGKVSLTMISRTIKKCFSTFARDCVFGVEASICVRSLLTSLQGAAVLTAHIKLAHASNTTNESSGEGSSQPDAIEDLWGDLRDEDIAGMGIIAENGTTEGRHGDENDLFRLLCDALIHSKPSSMFVVENQQHPTTDRHDLHLSPQGKLLVDKHKHYICDCLAALAATLDDKSSRSLFSFMEQLHTMPSDDDMPYYDELALLMSLSLCNMVKVNPKTAAAVVATKDLILPSLMDQMLDSAVLCKFPTQNEPLIISMGGRGSEEALNRLVDETKGGDSMLGEEVWQFCEDFASALRNKEGARPGDADVDLGEKLSAELAFQGEVFGKLHFVSMEKECLKRIVILTFIMRQRTWDFERICYHFVAKSSFEVLKLSEQISDATEGEQNAGDTKYGYAMLLALYSTYAEMHIGLLCWMLHQERVRSAMKPLVAYISNDYFPSLLQNNEEAANKALHEMINTSQSGSRGVSQAEIDSRTKHRLKRHPNLKVTMLRESLCRRSRELFLLDSHNDSRIFQSLISIGSGRVADSSSLRRTICRGLSTFSPTASRSDPLGSNWSAALDCFMTMRCPNDTATQEQLWLLRHRIVQDHLIPRLRLWQSNQDAQAKTGIIRFVTALIEAESSGTIFSVGDGTNGDVSLASLKEIVRGLSFSLRVPFETPSVDNEFLCAIIMCAKALADSLVRLDGVVPADYPTVAEWSQSLALADTTASTNALDSDDDEEVLTALYVWHSLLWFEKVSELLVDTDTNRHQELWRAMAEKDRWLLLPQENEATLKDLTTRLFASKERAPKAINVYAKKKVNEGARGRTNNESSAIEWHPTPALLRAAKAFMAQLIPLC</sequence>
<feature type="compositionally biased region" description="Acidic residues" evidence="2">
    <location>
        <begin position="348"/>
        <end position="360"/>
    </location>
</feature>
<feature type="compositionally biased region" description="Acidic residues" evidence="2">
    <location>
        <begin position="153"/>
        <end position="166"/>
    </location>
</feature>
<evidence type="ECO:0000256" key="1">
    <source>
        <dbReference type="SAM" id="Coils"/>
    </source>
</evidence>
<feature type="compositionally biased region" description="Basic and acidic residues" evidence="2">
    <location>
        <begin position="313"/>
        <end position="333"/>
    </location>
</feature>
<feature type="compositionally biased region" description="Basic and acidic residues" evidence="2">
    <location>
        <begin position="637"/>
        <end position="655"/>
    </location>
</feature>
<keyword evidence="1" id="KW-0175">Coiled coil</keyword>
<protein>
    <submittedName>
        <fullName evidence="3">Uncharacterized protein</fullName>
    </submittedName>
</protein>
<accession>A0A9N8H291</accession>
<feature type="compositionally biased region" description="Basic residues" evidence="2">
    <location>
        <begin position="246"/>
        <end position="263"/>
    </location>
</feature>
<feature type="region of interest" description="Disordered" evidence="2">
    <location>
        <begin position="192"/>
        <end position="424"/>
    </location>
</feature>
<proteinExistence type="predicted"/>
<dbReference type="OrthoDB" id="46452at2759"/>
<dbReference type="EMBL" id="CAICTM010000058">
    <property type="protein sequence ID" value="CAB9499373.1"/>
    <property type="molecule type" value="Genomic_DNA"/>
</dbReference>
<feature type="compositionally biased region" description="Polar residues" evidence="2">
    <location>
        <begin position="815"/>
        <end position="841"/>
    </location>
</feature>
<feature type="compositionally biased region" description="Basic and acidic residues" evidence="2">
    <location>
        <begin position="134"/>
        <end position="143"/>
    </location>
</feature>
<gene>
    <name evidence="3" type="ORF">SEMRO_59_G034260.1</name>
</gene>
<feature type="compositionally biased region" description="Polar residues" evidence="2">
    <location>
        <begin position="267"/>
        <end position="285"/>
    </location>
</feature>
<feature type="compositionally biased region" description="Basic and acidic residues" evidence="2">
    <location>
        <begin position="787"/>
        <end position="809"/>
    </location>
</feature>
<evidence type="ECO:0000256" key="2">
    <source>
        <dbReference type="SAM" id="MobiDB-lite"/>
    </source>
</evidence>
<feature type="region of interest" description="Disordered" evidence="2">
    <location>
        <begin position="777"/>
        <end position="908"/>
    </location>
</feature>
<feature type="compositionally biased region" description="Basic and acidic residues" evidence="2">
    <location>
        <begin position="675"/>
        <end position="691"/>
    </location>
</feature>
<feature type="compositionally biased region" description="Acidic residues" evidence="2">
    <location>
        <begin position="373"/>
        <end position="382"/>
    </location>
</feature>
<evidence type="ECO:0000313" key="3">
    <source>
        <dbReference type="EMBL" id="CAB9499373.1"/>
    </source>
</evidence>
<evidence type="ECO:0000313" key="4">
    <source>
        <dbReference type="Proteomes" id="UP001153069"/>
    </source>
</evidence>
<name>A0A9N8H291_9STRA</name>
<organism evidence="3 4">
    <name type="scientific">Seminavis robusta</name>
    <dbReference type="NCBI Taxonomy" id="568900"/>
    <lineage>
        <taxon>Eukaryota</taxon>
        <taxon>Sar</taxon>
        <taxon>Stramenopiles</taxon>
        <taxon>Ochrophyta</taxon>
        <taxon>Bacillariophyta</taxon>
        <taxon>Bacillariophyceae</taxon>
        <taxon>Bacillariophycidae</taxon>
        <taxon>Naviculales</taxon>
        <taxon>Naviculaceae</taxon>
        <taxon>Seminavis</taxon>
    </lineage>
</organism>